<evidence type="ECO:0000313" key="3">
    <source>
        <dbReference type="Proteomes" id="UP000024842"/>
    </source>
</evidence>
<dbReference type="GO" id="GO:0016740">
    <property type="term" value="F:transferase activity"/>
    <property type="evidence" value="ECO:0007669"/>
    <property type="project" value="UniProtKB-KW"/>
</dbReference>
<dbReference type="Pfam" id="PF01755">
    <property type="entry name" value="Glyco_transf_25"/>
    <property type="match status" value="1"/>
</dbReference>
<dbReference type="InterPro" id="IPR002654">
    <property type="entry name" value="Glyco_trans_25"/>
</dbReference>
<proteinExistence type="predicted"/>
<dbReference type="Proteomes" id="UP000024842">
    <property type="component" value="Unassembled WGS sequence"/>
</dbReference>
<evidence type="ECO:0000313" key="2">
    <source>
        <dbReference type="EMBL" id="GAJ46503.1"/>
    </source>
</evidence>
<organism evidence="2 3">
    <name type="scientific">Holospora elegans E1</name>
    <dbReference type="NCBI Taxonomy" id="1427503"/>
    <lineage>
        <taxon>Bacteria</taxon>
        <taxon>Pseudomonadati</taxon>
        <taxon>Pseudomonadota</taxon>
        <taxon>Alphaproteobacteria</taxon>
        <taxon>Holosporales</taxon>
        <taxon>Holosporaceae</taxon>
        <taxon>Holospora</taxon>
    </lineage>
</organism>
<reference evidence="2 3" key="1">
    <citation type="journal article" date="2014" name="FEMS Microbiol. Lett.">
        <title>Draft genome sequences of three Holospora species (Holospora obtusa, Holospora undulata, and Holospora elegans), endonuclear symbiotic bacteria of the ciliate Paramecium caudatum.</title>
        <authorList>
            <person name="Dohra H."/>
            <person name="Tanaka K."/>
            <person name="Suzuki T."/>
            <person name="Fujishima M."/>
            <person name="Suzuki H."/>
        </authorList>
    </citation>
    <scope>NUCLEOTIDE SEQUENCE [LARGE SCALE GENOMIC DNA]</scope>
    <source>
        <strain evidence="2 3">E1</strain>
    </source>
</reference>
<protein>
    <submittedName>
        <fullName evidence="2">Glycosyltransferase 25 family member</fullName>
    </submittedName>
</protein>
<dbReference type="EMBL" id="BAUP01000104">
    <property type="protein sequence ID" value="GAJ46503.1"/>
    <property type="molecule type" value="Genomic_DNA"/>
</dbReference>
<keyword evidence="2" id="KW-0808">Transferase</keyword>
<sequence>MHFGGFVLPSSKKTTIIPLHPIKSSSVGVYVINLDASKARWNQIQKHLSRFSFSVHRVSGINGKIYPKLRYDGRIVSLEKYRQYLKGKEPGLGEIGCYLSHRKALIRFLRSKFEFAIIVEDDVSFKPVFSKIIDALVVCKKKWDLCSFELHPLQSGWPISVQSFSFGPHLCVYLKESWRAGAYLINRWAARRLLEKSLPMCLPWDMYYMRFWEFKDPLGKTMKFMGIEPRCVFQTFGDSDIEQAGPRQITHPHKQLNKYRWTGRYFSLCSHLSRFLYGLSTWWKVFWTRNEIKKC</sequence>
<dbReference type="RefSeq" id="WP_206537240.1">
    <property type="nucleotide sequence ID" value="NZ_BAUP01000104.1"/>
</dbReference>
<accession>A0A023DZJ5</accession>
<keyword evidence="3" id="KW-1185">Reference proteome</keyword>
<name>A0A023DZJ5_9PROT</name>
<gene>
    <name evidence="2" type="ORF">HE1_00838</name>
</gene>
<dbReference type="CDD" id="cd06532">
    <property type="entry name" value="Glyco_transf_25"/>
    <property type="match status" value="1"/>
</dbReference>
<evidence type="ECO:0000259" key="1">
    <source>
        <dbReference type="Pfam" id="PF01755"/>
    </source>
</evidence>
<dbReference type="AlphaFoldDB" id="A0A023DZJ5"/>
<dbReference type="STRING" id="1427503.HE1_00838"/>
<feature type="domain" description="Glycosyl transferase family 25" evidence="1">
    <location>
        <begin position="29"/>
        <end position="206"/>
    </location>
</feature>
<comment type="caution">
    <text evidence="2">The sequence shown here is derived from an EMBL/GenBank/DDBJ whole genome shotgun (WGS) entry which is preliminary data.</text>
</comment>